<evidence type="ECO:0000256" key="1">
    <source>
        <dbReference type="ARBA" id="ARBA00022679"/>
    </source>
</evidence>
<organism evidence="2 3">
    <name type="scientific">Roseinatronobacter thiooxidans</name>
    <dbReference type="NCBI Taxonomy" id="121821"/>
    <lineage>
        <taxon>Bacteria</taxon>
        <taxon>Pseudomonadati</taxon>
        <taxon>Pseudomonadota</taxon>
        <taxon>Alphaproteobacteria</taxon>
        <taxon>Rhodobacterales</taxon>
        <taxon>Paracoccaceae</taxon>
        <taxon>Roseinatronobacter</taxon>
    </lineage>
</organism>
<dbReference type="InterPro" id="IPR003673">
    <property type="entry name" value="CoA-Trfase_fam_III"/>
</dbReference>
<dbReference type="Gene3D" id="3.30.1540.10">
    <property type="entry name" value="formyl-coa transferase, domain 3"/>
    <property type="match status" value="1"/>
</dbReference>
<dbReference type="PANTHER" id="PTHR48207:SF3">
    <property type="entry name" value="SUCCINATE--HYDROXYMETHYLGLUTARATE COA-TRANSFERASE"/>
    <property type="match status" value="1"/>
</dbReference>
<dbReference type="AlphaFoldDB" id="A0A2W7Q165"/>
<dbReference type="Proteomes" id="UP000249364">
    <property type="component" value="Unassembled WGS sequence"/>
</dbReference>
<dbReference type="STRING" id="121821.GCA_001870675_03308"/>
<dbReference type="InterPro" id="IPR044855">
    <property type="entry name" value="CoA-Trfase_III_dom3_sf"/>
</dbReference>
<dbReference type="InterPro" id="IPR050483">
    <property type="entry name" value="CoA-transferase_III_domain"/>
</dbReference>
<proteinExistence type="predicted"/>
<dbReference type="OrthoDB" id="7208981at2"/>
<evidence type="ECO:0000313" key="3">
    <source>
        <dbReference type="Proteomes" id="UP000249364"/>
    </source>
</evidence>
<dbReference type="PANTHER" id="PTHR48207">
    <property type="entry name" value="SUCCINATE--HYDROXYMETHYLGLUTARATE COA-TRANSFERASE"/>
    <property type="match status" value="1"/>
</dbReference>
<dbReference type="SUPFAM" id="SSF89796">
    <property type="entry name" value="CoA-transferase family III (CaiB/BaiF)"/>
    <property type="match status" value="1"/>
</dbReference>
<evidence type="ECO:0000313" key="2">
    <source>
        <dbReference type="EMBL" id="PZX42051.1"/>
    </source>
</evidence>
<dbReference type="EMBL" id="QKZQ01000010">
    <property type="protein sequence ID" value="PZX42051.1"/>
    <property type="molecule type" value="Genomic_DNA"/>
</dbReference>
<keyword evidence="3" id="KW-1185">Reference proteome</keyword>
<reference evidence="2 3" key="1">
    <citation type="submission" date="2018-06" db="EMBL/GenBank/DDBJ databases">
        <title>Genomic Encyclopedia of Archaeal and Bacterial Type Strains, Phase II (KMG-II): from individual species to whole genera.</title>
        <authorList>
            <person name="Goeker M."/>
        </authorList>
    </citation>
    <scope>NUCLEOTIDE SEQUENCE [LARGE SCALE GENOMIC DNA]</scope>
    <source>
        <strain evidence="2 3">DSM 13087</strain>
    </source>
</reference>
<name>A0A2W7Q165_9RHOB</name>
<dbReference type="Gene3D" id="3.40.50.10540">
    <property type="entry name" value="Crotonobetainyl-coa:carnitine coa-transferase, domain 1"/>
    <property type="match status" value="1"/>
</dbReference>
<gene>
    <name evidence="2" type="ORF">LY56_02344</name>
</gene>
<keyword evidence="1 2" id="KW-0808">Transferase</keyword>
<accession>A0A2W7Q165</accession>
<comment type="caution">
    <text evidence="2">The sequence shown here is derived from an EMBL/GenBank/DDBJ whole genome shotgun (WGS) entry which is preliminary data.</text>
</comment>
<dbReference type="InterPro" id="IPR023606">
    <property type="entry name" value="CoA-Trfase_III_dom_1_sf"/>
</dbReference>
<dbReference type="Pfam" id="PF02515">
    <property type="entry name" value="CoA_transf_3"/>
    <property type="match status" value="1"/>
</dbReference>
<dbReference type="GO" id="GO:0008410">
    <property type="term" value="F:CoA-transferase activity"/>
    <property type="evidence" value="ECO:0007669"/>
    <property type="project" value="TreeGrafter"/>
</dbReference>
<protein>
    <submittedName>
        <fullName evidence="2">Crotonobetainyl-CoA:carnitine CoA-transferase CaiB-like acyl-CoA transferase</fullName>
    </submittedName>
</protein>
<sequence>MTMRSGPLEKICVVDLTTFLSGPYATQILGDLGANVIKVEVPGKGDATRILPPHMVHGDSAYFHSTNRNKQSICLNLKAEEGRKILLDLLADADVLIENFRPGVLDRLNLSVELLRAHNPRLVICQITGFGQEGPYRDRPAYDMIVQALSGGMSMTGPKEGRAVRAGVPLGDLAAGMYAVIGTLAALTERQRTGQGQVVDVAMLDAQISMLSYQAQYYLVSGDVPGRQGAGHDSIPTYRAFMCGDGQEVVVTANTEPMWVSLCKVLDLAELTSDPRFADNTLRLENKLALWDSLERAFQTKSSSQWLPLLVDAGIPSARVNTVDQALADPQVLARDMVTTASASDGRKLPITGDPMKFPAHGERAFSMPPRLGEHTQALLSQRLGLSAEDIAQLVAKGVVVLDVAGKTAEGQEV</sequence>
<dbReference type="RefSeq" id="WP_071471075.1">
    <property type="nucleotide sequence ID" value="NZ_MEHT01000046.1"/>
</dbReference>